<feature type="non-terminal residue" evidence="1">
    <location>
        <position position="49"/>
    </location>
</feature>
<accession>A0A8S3CDG7</accession>
<reference evidence="1" key="1">
    <citation type="submission" date="2021-02" db="EMBL/GenBank/DDBJ databases">
        <authorList>
            <person name="Nowell W R."/>
        </authorList>
    </citation>
    <scope>NUCLEOTIDE SEQUENCE</scope>
</reference>
<dbReference type="EMBL" id="CAJOBJ010166886">
    <property type="protein sequence ID" value="CAF4867718.1"/>
    <property type="molecule type" value="Genomic_DNA"/>
</dbReference>
<evidence type="ECO:0000313" key="1">
    <source>
        <dbReference type="EMBL" id="CAF4867718.1"/>
    </source>
</evidence>
<evidence type="ECO:0000313" key="2">
    <source>
        <dbReference type="Proteomes" id="UP000681720"/>
    </source>
</evidence>
<protein>
    <submittedName>
        <fullName evidence="1">Uncharacterized protein</fullName>
    </submittedName>
</protein>
<comment type="caution">
    <text evidence="1">The sequence shown here is derived from an EMBL/GenBank/DDBJ whole genome shotgun (WGS) entry which is preliminary data.</text>
</comment>
<sequence>MITDEESTYNKLEQKANDRIEDLLRDFQDRLEKTFGDMENAELMAKKIF</sequence>
<gene>
    <name evidence="1" type="ORF">GIL414_LOCUS50218</name>
</gene>
<organism evidence="1 2">
    <name type="scientific">Rotaria magnacalcarata</name>
    <dbReference type="NCBI Taxonomy" id="392030"/>
    <lineage>
        <taxon>Eukaryota</taxon>
        <taxon>Metazoa</taxon>
        <taxon>Spiralia</taxon>
        <taxon>Gnathifera</taxon>
        <taxon>Rotifera</taxon>
        <taxon>Eurotatoria</taxon>
        <taxon>Bdelloidea</taxon>
        <taxon>Philodinida</taxon>
        <taxon>Philodinidae</taxon>
        <taxon>Rotaria</taxon>
    </lineage>
</organism>
<proteinExistence type="predicted"/>
<dbReference type="Proteomes" id="UP000681720">
    <property type="component" value="Unassembled WGS sequence"/>
</dbReference>
<name>A0A8S3CDG7_9BILA</name>
<dbReference type="AlphaFoldDB" id="A0A8S3CDG7"/>